<dbReference type="EMBL" id="BLXT01007857">
    <property type="protein sequence ID" value="GFO43161.1"/>
    <property type="molecule type" value="Genomic_DNA"/>
</dbReference>
<protein>
    <submittedName>
        <fullName evidence="2">Gametogenetin-binding protein 2</fullName>
    </submittedName>
</protein>
<dbReference type="PANTHER" id="PTHR13601">
    <property type="entry name" value="GAMETOGENETIN-BINDING PROTEIN 2"/>
    <property type="match status" value="1"/>
</dbReference>
<evidence type="ECO:0000256" key="1">
    <source>
        <dbReference type="SAM" id="MobiDB-lite"/>
    </source>
</evidence>
<evidence type="ECO:0000313" key="2">
    <source>
        <dbReference type="EMBL" id="GFO43161.1"/>
    </source>
</evidence>
<dbReference type="AlphaFoldDB" id="A0AAV4DG80"/>
<gene>
    <name evidence="2" type="ORF">PoB_006966600</name>
</gene>
<evidence type="ECO:0000313" key="3">
    <source>
        <dbReference type="Proteomes" id="UP000735302"/>
    </source>
</evidence>
<dbReference type="GO" id="GO:0005634">
    <property type="term" value="C:nucleus"/>
    <property type="evidence" value="ECO:0007669"/>
    <property type="project" value="TreeGrafter"/>
</dbReference>
<sequence>MARLVSVYDSDSDCELQRRQIPIEVDNMKMVVQFSDKCVDCERLCGIRQRDLEQFTNKFNTLTKDEVAVALLVSGKDIMSLLSHMVPCVGCRKSVERLFIQLQKSQHPALEPLVITPRGEMSIQHEYLFDPRSLFSLFHVHGSKLHSVVESIPKSKKNKRCNLHSLDTHKSRTLGCWLDAWDALSESCREKVLVVDMNRLLSTVDSYLEKHKFCSECKSKVLLAYTILIGEQDSATEKGYCAALYENLRCCPKDKHIHVLNDTDFIAHLLEKAEPEFLGGKRDRHAKTLDIAQEEVLTCLGIHIFERLHCIWQKLRGEEQTWLILFYMGVDALKKSYQMALEEKQGASNLELLCEELEEKEKRQEEKKELKRQKRRQKKAKSNAVLNTPVDNGPVDKLVSSSVITLDDIPCSCSSLQSVNSNVSKCSGRNSNSNHANLYFHHHGKDSCSSDANFNSLTMSLQGCNLDRGLPSDNSGSSGNSCKGAKDANWKNSTSEIDSCESCSVPGSNEGSEEGECSGSYTDSVESCDCDMMRSSPKRTHGPQSANSPGCLHEIFAFHTGEHRSLQDLLEDVSGRDEGGEEDMVISEEDILAFKAQQREVESQRKKLRQNLRQRFEELHMSRHVNLV</sequence>
<proteinExistence type="predicted"/>
<comment type="caution">
    <text evidence="2">The sequence shown here is derived from an EMBL/GenBank/DDBJ whole genome shotgun (WGS) entry which is preliminary data.</text>
</comment>
<keyword evidence="3" id="KW-1185">Reference proteome</keyword>
<name>A0AAV4DG80_9GAST</name>
<reference evidence="2 3" key="1">
    <citation type="journal article" date="2021" name="Elife">
        <title>Chloroplast acquisition without the gene transfer in kleptoplastic sea slugs, Plakobranchus ocellatus.</title>
        <authorList>
            <person name="Maeda T."/>
            <person name="Takahashi S."/>
            <person name="Yoshida T."/>
            <person name="Shimamura S."/>
            <person name="Takaki Y."/>
            <person name="Nagai Y."/>
            <person name="Toyoda A."/>
            <person name="Suzuki Y."/>
            <person name="Arimoto A."/>
            <person name="Ishii H."/>
            <person name="Satoh N."/>
            <person name="Nishiyama T."/>
            <person name="Hasebe M."/>
            <person name="Maruyama T."/>
            <person name="Minagawa J."/>
            <person name="Obokata J."/>
            <person name="Shigenobu S."/>
        </authorList>
    </citation>
    <scope>NUCLEOTIDE SEQUENCE [LARGE SCALE GENOMIC DNA]</scope>
</reference>
<dbReference type="GO" id="GO:0005737">
    <property type="term" value="C:cytoplasm"/>
    <property type="evidence" value="ECO:0007669"/>
    <property type="project" value="TreeGrafter"/>
</dbReference>
<organism evidence="2 3">
    <name type="scientific">Plakobranchus ocellatus</name>
    <dbReference type="NCBI Taxonomy" id="259542"/>
    <lineage>
        <taxon>Eukaryota</taxon>
        <taxon>Metazoa</taxon>
        <taxon>Spiralia</taxon>
        <taxon>Lophotrochozoa</taxon>
        <taxon>Mollusca</taxon>
        <taxon>Gastropoda</taxon>
        <taxon>Heterobranchia</taxon>
        <taxon>Euthyneura</taxon>
        <taxon>Panpulmonata</taxon>
        <taxon>Sacoglossa</taxon>
        <taxon>Placobranchoidea</taxon>
        <taxon>Plakobranchidae</taxon>
        <taxon>Plakobranchus</taxon>
    </lineage>
</organism>
<dbReference type="InterPro" id="IPR026073">
    <property type="entry name" value="GGNBP2"/>
</dbReference>
<feature type="compositionally biased region" description="Basic residues" evidence="1">
    <location>
        <begin position="370"/>
        <end position="381"/>
    </location>
</feature>
<feature type="region of interest" description="Disordered" evidence="1">
    <location>
        <begin position="365"/>
        <end position="391"/>
    </location>
</feature>
<dbReference type="PANTHER" id="PTHR13601:SF2">
    <property type="entry name" value="GAMETOGENETIN-BINDING PROTEIN 2"/>
    <property type="match status" value="1"/>
</dbReference>
<dbReference type="Proteomes" id="UP000735302">
    <property type="component" value="Unassembled WGS sequence"/>
</dbReference>
<accession>A0AAV4DG80</accession>